<evidence type="ECO:0000256" key="1">
    <source>
        <dbReference type="SAM" id="MobiDB-lite"/>
    </source>
</evidence>
<dbReference type="PANTHER" id="PTHR34693">
    <property type="entry name" value="PROTEIN PAR32"/>
    <property type="match status" value="1"/>
</dbReference>
<name>A0ABQ9NL07_9PEZI</name>
<evidence type="ECO:0000313" key="2">
    <source>
        <dbReference type="EMBL" id="KAJ9658059.1"/>
    </source>
</evidence>
<accession>A0ABQ9NL07</accession>
<dbReference type="EMBL" id="JAPDRL010000092">
    <property type="protein sequence ID" value="KAJ9658059.1"/>
    <property type="molecule type" value="Genomic_DNA"/>
</dbReference>
<proteinExistence type="predicted"/>
<feature type="region of interest" description="Disordered" evidence="1">
    <location>
        <begin position="100"/>
        <end position="160"/>
    </location>
</feature>
<gene>
    <name evidence="2" type="ORF">H2201_007954</name>
</gene>
<dbReference type="Proteomes" id="UP001172684">
    <property type="component" value="Unassembled WGS sequence"/>
</dbReference>
<evidence type="ECO:0008006" key="4">
    <source>
        <dbReference type="Google" id="ProtNLM"/>
    </source>
</evidence>
<dbReference type="PANTHER" id="PTHR34693:SF2">
    <property type="entry name" value="DUF3602 DOMAIN-CONTAINING PROTEIN"/>
    <property type="match status" value="1"/>
</dbReference>
<sequence length="160" mass="17376">MPSFESYRLTEPHPSVPSSNYIYSGRGGAGNIHRVNRKELTDGANASGPPSLIKLSRPPNNSYFLSGRGGAGNVHRENERAMFSFDEELAAQQRIQERSAPVYHIGRGGAGNAVDEMKPRSERTNSGASNISSGSDASEKVRRSIGGTWEKIHRSMSRSS</sequence>
<keyword evidence="3" id="KW-1185">Reference proteome</keyword>
<comment type="caution">
    <text evidence="2">The sequence shown here is derived from an EMBL/GenBank/DDBJ whole genome shotgun (WGS) entry which is preliminary data.</text>
</comment>
<dbReference type="InterPro" id="IPR053203">
    <property type="entry name" value="Cisplatin_resist-associated"/>
</dbReference>
<feature type="region of interest" description="Disordered" evidence="1">
    <location>
        <begin position="40"/>
        <end position="59"/>
    </location>
</feature>
<dbReference type="Pfam" id="PF12223">
    <property type="entry name" value="DUF3602"/>
    <property type="match status" value="1"/>
</dbReference>
<dbReference type="InterPro" id="IPR022024">
    <property type="entry name" value="DUF3602"/>
</dbReference>
<evidence type="ECO:0000313" key="3">
    <source>
        <dbReference type="Proteomes" id="UP001172684"/>
    </source>
</evidence>
<organism evidence="2 3">
    <name type="scientific">Coniosporium apollinis</name>
    <dbReference type="NCBI Taxonomy" id="61459"/>
    <lineage>
        <taxon>Eukaryota</taxon>
        <taxon>Fungi</taxon>
        <taxon>Dikarya</taxon>
        <taxon>Ascomycota</taxon>
        <taxon>Pezizomycotina</taxon>
        <taxon>Dothideomycetes</taxon>
        <taxon>Dothideomycetes incertae sedis</taxon>
        <taxon>Coniosporium</taxon>
    </lineage>
</organism>
<protein>
    <recommendedName>
        <fullName evidence="4">DUF3602 domain-containing protein</fullName>
    </recommendedName>
</protein>
<reference evidence="2" key="1">
    <citation type="submission" date="2022-10" db="EMBL/GenBank/DDBJ databases">
        <title>Culturing micro-colonial fungi from biological soil crusts in the Mojave desert and describing Neophaeococcomyces mojavensis, and introducing the new genera and species Taxawa tesnikishii.</title>
        <authorList>
            <person name="Kurbessoian T."/>
            <person name="Stajich J.E."/>
        </authorList>
    </citation>
    <scope>NUCLEOTIDE SEQUENCE</scope>
    <source>
        <strain evidence="2">TK_1</strain>
    </source>
</reference>
<feature type="compositionally biased region" description="Polar residues" evidence="1">
    <location>
        <begin position="124"/>
        <end position="136"/>
    </location>
</feature>
<feature type="region of interest" description="Disordered" evidence="1">
    <location>
        <begin position="1"/>
        <end position="22"/>
    </location>
</feature>